<keyword evidence="1" id="KW-0489">Methyltransferase</keyword>
<dbReference type="PATRIC" id="fig|136160.3.peg.2936"/>
<comment type="caution">
    <text evidence="1">The sequence shown here is derived from an EMBL/GenBank/DDBJ whole genome shotgun (WGS) entry which is preliminary data.</text>
</comment>
<protein>
    <submittedName>
        <fullName evidence="1">SAM-dependent methyltransferase</fullName>
    </submittedName>
</protein>
<dbReference type="PANTHER" id="PTHR38451:SF1">
    <property type="entry name" value="TRNA (ADENINE(22)-N(1))-METHYLTRANSFERASE"/>
    <property type="match status" value="1"/>
</dbReference>
<keyword evidence="1" id="KW-0808">Transferase</keyword>
<dbReference type="PIRSF" id="PIRSF018637">
    <property type="entry name" value="TrmK"/>
    <property type="match status" value="1"/>
</dbReference>
<dbReference type="Gene3D" id="1.10.287.1890">
    <property type="match status" value="1"/>
</dbReference>
<reference evidence="1" key="1">
    <citation type="submission" date="2015-08" db="EMBL/GenBank/DDBJ databases">
        <title>Complete DNA Sequence of Pseudomonas syringae pv. actinidiae, the Causal Agent of Kiwifruit Canker Disease.</title>
        <authorList>
            <person name="Rikkerink E.H.A."/>
            <person name="Fineran P.C."/>
        </authorList>
    </citation>
    <scope>NUCLEOTIDE SEQUENCE</scope>
    <source>
        <strain evidence="1">DSM 13666</strain>
    </source>
</reference>
<dbReference type="Pfam" id="PF04816">
    <property type="entry name" value="TrmK"/>
    <property type="match status" value="1"/>
</dbReference>
<proteinExistence type="predicted"/>
<evidence type="ECO:0000313" key="1">
    <source>
        <dbReference type="EMBL" id="KOO39583.1"/>
    </source>
</evidence>
<organism evidence="1">
    <name type="scientific">Halalkalibacterium halodurans</name>
    <name type="common">Bacillus halodurans</name>
    <dbReference type="NCBI Taxonomy" id="86665"/>
    <lineage>
        <taxon>Bacteria</taxon>
        <taxon>Bacillati</taxon>
        <taxon>Bacillota</taxon>
        <taxon>Bacilli</taxon>
        <taxon>Bacillales</taxon>
        <taxon>Bacillaceae</taxon>
        <taxon>Halalkalibacterium (ex Joshi et al. 2022)</taxon>
    </lineage>
</organism>
<dbReference type="Gene3D" id="3.40.50.150">
    <property type="entry name" value="Vaccinia Virus protein VP39"/>
    <property type="match status" value="1"/>
</dbReference>
<gene>
    <name evidence="1" type="ORF">AMD02_12560</name>
</gene>
<dbReference type="InterPro" id="IPR029063">
    <property type="entry name" value="SAM-dependent_MTases_sf"/>
</dbReference>
<accession>A0A0M0KMF7</accession>
<dbReference type="PANTHER" id="PTHR38451">
    <property type="entry name" value="TRNA (ADENINE(22)-N(1))-METHYLTRANSFERASE"/>
    <property type="match status" value="1"/>
</dbReference>
<dbReference type="GO" id="GO:0032259">
    <property type="term" value="P:methylation"/>
    <property type="evidence" value="ECO:0007669"/>
    <property type="project" value="UniProtKB-KW"/>
</dbReference>
<sequence length="235" mass="26333">MNVEQLSERLTRVASFVPAGARLADIGSDHAYLPCYLCLKGVVEFAIAGEVNEGPYQSAVEQVQKVNLGHVISVRKGDGLAVIRADDQIDTVTIAGMGGTLISTILEEGKRNLQTVRRLILQPNVHAKAIRQWLSDNGWRLQAEAILEEDEKIYELLIAERGSDEDLYVSKELDLLVGPYLRKERNAAFQKKWTGELTSWKRVLSQLNKAKPSEELEAKKIELQKNISLIEEVLR</sequence>
<dbReference type="EMBL" id="LILD01000001">
    <property type="protein sequence ID" value="KOO39583.1"/>
    <property type="molecule type" value="Genomic_DNA"/>
</dbReference>
<dbReference type="AlphaFoldDB" id="A0A0M0KMF7"/>
<dbReference type="GeneID" id="87596999"/>
<dbReference type="RefSeq" id="WP_053431518.1">
    <property type="nucleotide sequence ID" value="NZ_CP040441.1"/>
</dbReference>
<dbReference type="InterPro" id="IPR006901">
    <property type="entry name" value="TrmK"/>
</dbReference>
<name>A0A0M0KMF7_ALKHA</name>
<dbReference type="GO" id="GO:0160105">
    <property type="term" value="F:tRNA (adenine(22)-N1)-methyltransferase activity"/>
    <property type="evidence" value="ECO:0007669"/>
    <property type="project" value="InterPro"/>
</dbReference>
<dbReference type="SUPFAM" id="SSF53335">
    <property type="entry name" value="S-adenosyl-L-methionine-dependent methyltransferases"/>
    <property type="match status" value="1"/>
</dbReference>